<evidence type="ECO:0000259" key="16">
    <source>
        <dbReference type="PROSITE" id="PS50848"/>
    </source>
</evidence>
<dbReference type="CDD" id="cd14686">
    <property type="entry name" value="bZIP"/>
    <property type="match status" value="1"/>
</dbReference>
<dbReference type="Gene3D" id="3.30.530.20">
    <property type="match status" value="1"/>
</dbReference>
<feature type="coiled-coil region" evidence="13">
    <location>
        <begin position="94"/>
        <end position="121"/>
    </location>
</feature>
<evidence type="ECO:0000256" key="8">
    <source>
        <dbReference type="ARBA" id="ARBA00023163"/>
    </source>
</evidence>
<evidence type="ECO:0000256" key="10">
    <source>
        <dbReference type="ARBA" id="ARBA00037260"/>
    </source>
</evidence>
<dbReference type="PANTHER" id="PTHR45950">
    <property type="entry name" value="HOMEOBOX-LEUCINE ZIPPER PROTEIN ATHB-14"/>
    <property type="match status" value="1"/>
</dbReference>
<reference evidence="18" key="1">
    <citation type="submission" date="2025-08" db="UniProtKB">
        <authorList>
            <consortium name="RefSeq"/>
        </authorList>
    </citation>
    <scope>IDENTIFICATION</scope>
</reference>
<evidence type="ECO:0000259" key="15">
    <source>
        <dbReference type="PROSITE" id="PS50071"/>
    </source>
</evidence>
<feature type="DNA-binding region" description="Homeobox" evidence="11">
    <location>
        <begin position="22"/>
        <end position="85"/>
    </location>
</feature>
<dbReference type="SUPFAM" id="SSF46689">
    <property type="entry name" value="Homeodomain-like"/>
    <property type="match status" value="1"/>
</dbReference>
<dbReference type="InterPro" id="IPR013978">
    <property type="entry name" value="MEKHLA"/>
</dbReference>
<dbReference type="Proteomes" id="UP000504607">
    <property type="component" value="Unplaced"/>
</dbReference>
<dbReference type="Pfam" id="PF08670">
    <property type="entry name" value="MEKHLA"/>
    <property type="match status" value="1"/>
</dbReference>
<evidence type="ECO:0000256" key="11">
    <source>
        <dbReference type="PROSITE-ProRule" id="PRU00108"/>
    </source>
</evidence>
<dbReference type="InterPro" id="IPR001356">
    <property type="entry name" value="HD"/>
</dbReference>
<dbReference type="AlphaFoldDB" id="A0A6I9QA00"/>
<feature type="domain" description="Homeobox" evidence="15">
    <location>
        <begin position="20"/>
        <end position="84"/>
    </location>
</feature>
<feature type="domain" description="START" evidence="16">
    <location>
        <begin position="164"/>
        <end position="392"/>
    </location>
</feature>
<comment type="similarity">
    <text evidence="2">Belongs to the HD-ZIP homeobox family. Class III subfamily.</text>
</comment>
<evidence type="ECO:0000313" key="18">
    <source>
        <dbReference type="RefSeq" id="XP_010905421.1"/>
    </source>
</evidence>
<keyword evidence="4" id="KW-0805">Transcription regulation</keyword>
<dbReference type="CDD" id="cd00086">
    <property type="entry name" value="homeodomain"/>
    <property type="match status" value="1"/>
</dbReference>
<accession>A0A6I9QA00</accession>
<dbReference type="GO" id="GO:0003677">
    <property type="term" value="F:DNA binding"/>
    <property type="evidence" value="ECO:0007669"/>
    <property type="project" value="UniProtKB-UniRule"/>
</dbReference>
<evidence type="ECO:0000256" key="4">
    <source>
        <dbReference type="ARBA" id="ARBA00023015"/>
    </source>
</evidence>
<protein>
    <submittedName>
        <fullName evidence="18">Homeobox-leucine zipper protein HOX32 isoform X2</fullName>
    </submittedName>
</protein>
<evidence type="ECO:0000256" key="7">
    <source>
        <dbReference type="ARBA" id="ARBA00023155"/>
    </source>
</evidence>
<evidence type="ECO:0000313" key="17">
    <source>
        <dbReference type="Proteomes" id="UP000504607"/>
    </source>
</evidence>
<dbReference type="Gene3D" id="1.10.10.60">
    <property type="entry name" value="Homeodomain-like"/>
    <property type="match status" value="1"/>
</dbReference>
<dbReference type="Pfam" id="PF00046">
    <property type="entry name" value="Homeodomain"/>
    <property type="match status" value="1"/>
</dbReference>
<dbReference type="GO" id="GO:0030154">
    <property type="term" value="P:cell differentiation"/>
    <property type="evidence" value="ECO:0007669"/>
    <property type="project" value="UniProtKB-KW"/>
</dbReference>
<sequence length="855" mass="93460">MAMVAAGQGAGKEAGKTQQGIDAGKYVRYTPEQVEALERVYSECPKPSSMRRQQLIRECPILANIEPKQIKVWFQNRRCREKQRKEASRLQTVNRKLTAMNKLLMEENDRLQKQVSQLVYENGYMRQQLHTASVATTDTSCESVVTSGQHHHQQNPTPQHPQRDANNPAGLLAIAEETLAEFLSKATGTAVDWVQMVGMKPGPDSIGIIAVSHNCSGVAARACGLVSLEPTKVAEILKDRPSWYRDCRCLDVLTVIPTGNGGNIELIYMQTYAPTTLASARDFWTLRYTTGLEDGSLVICERSLTPSTGGPAGPPASNFVRAEMLPSGYLIRPCEGGGSMIHIVDHIDLDAWSVPEVLRPLYESPKILAQKMTIAALRHIRQIAQETSGEISYGGGRQPAVLRTFSQRLSRGFNDAVNGFTDDGWSLMGSDGVEDVTITINSSPNKLLGSHVNSSTMFSAMGGGILCAKASMLLQNVPPALLVRFLREHRSEWADCGVDAYSAASLRASPYAVPGVRASSGFLGGQVILPLAHTIEHEEFLEVIRLEGHGFNQEEVVLSRDMYLLQLCSGVDENAVGACAQLVFAPIDESFADDAPLLPSGFRVIPLDPKTDSPTVNRTLDLASTLEVGSGAAARSSGENSSNTYNLRSVLTIAFQFTYENHLQESVAAMARQYVRSVVASVQRVAMAIAPSRLGSQIGMKHHPGSPEAHTLARWISRSYRFHIGVDLLRADSQAGSDSLLKLLWHHSDAILCCSLKSSPVFTFANQAGLDMLETTFIALQDITLEKILDDSGRKVLCSEFTKIMQQGFAYLPAGICLSSMGRPVSYEQAVAWKVLNEEDSHHCLAFMFVNWSFV</sequence>
<dbReference type="InterPro" id="IPR009057">
    <property type="entry name" value="Homeodomain-like_sf"/>
</dbReference>
<keyword evidence="8" id="KW-0804">Transcription</keyword>
<proteinExistence type="inferred from homology"/>
<dbReference type="GeneID" id="105032628"/>
<dbReference type="GO" id="GO:0010014">
    <property type="term" value="P:meristem initiation"/>
    <property type="evidence" value="ECO:0007669"/>
    <property type="project" value="UniProtKB-ARBA"/>
</dbReference>
<dbReference type="SMART" id="SM00234">
    <property type="entry name" value="START"/>
    <property type="match status" value="1"/>
</dbReference>
<keyword evidence="7 11" id="KW-0371">Homeobox</keyword>
<comment type="subcellular location">
    <subcellularLocation>
        <location evidence="1 11 12">Nucleus</location>
    </subcellularLocation>
</comment>
<gene>
    <name evidence="18" type="primary">LOC105032628</name>
</gene>
<evidence type="ECO:0000256" key="14">
    <source>
        <dbReference type="SAM" id="MobiDB-lite"/>
    </source>
</evidence>
<dbReference type="GO" id="GO:0003700">
    <property type="term" value="F:DNA-binding transcription factor activity"/>
    <property type="evidence" value="ECO:0007669"/>
    <property type="project" value="InterPro"/>
</dbReference>
<dbReference type="CDD" id="cd08875">
    <property type="entry name" value="START_ArGLABRA2_like"/>
    <property type="match status" value="1"/>
</dbReference>
<dbReference type="RefSeq" id="XP_010905421.1">
    <property type="nucleotide sequence ID" value="XM_010907119.3"/>
</dbReference>
<dbReference type="FunFam" id="1.10.10.60:FF:000197">
    <property type="entry name" value="Homeobox-leucine zipper protein REVOLUTA"/>
    <property type="match status" value="1"/>
</dbReference>
<dbReference type="PROSITE" id="PS50848">
    <property type="entry name" value="START"/>
    <property type="match status" value="1"/>
</dbReference>
<keyword evidence="6 11" id="KW-0238">DNA-binding</keyword>
<dbReference type="PANTHER" id="PTHR45950:SF7">
    <property type="entry name" value="HOMEOBOX-LEUCINE ZIPPER PROTEIN ATHB-14"/>
    <property type="match status" value="1"/>
</dbReference>
<dbReference type="SMART" id="SM00389">
    <property type="entry name" value="HOX"/>
    <property type="match status" value="1"/>
</dbReference>
<evidence type="ECO:0000256" key="13">
    <source>
        <dbReference type="SAM" id="Coils"/>
    </source>
</evidence>
<dbReference type="GO" id="GO:0008289">
    <property type="term" value="F:lipid binding"/>
    <property type="evidence" value="ECO:0007669"/>
    <property type="project" value="InterPro"/>
</dbReference>
<evidence type="ECO:0000256" key="12">
    <source>
        <dbReference type="RuleBase" id="RU000682"/>
    </source>
</evidence>
<evidence type="ECO:0000256" key="5">
    <source>
        <dbReference type="ARBA" id="ARBA00023054"/>
    </source>
</evidence>
<dbReference type="InterPro" id="IPR023393">
    <property type="entry name" value="START-like_dom_sf"/>
</dbReference>
<dbReference type="SUPFAM" id="SSF55961">
    <property type="entry name" value="Bet v1-like"/>
    <property type="match status" value="2"/>
</dbReference>
<dbReference type="Pfam" id="PF01852">
    <property type="entry name" value="START"/>
    <property type="match status" value="1"/>
</dbReference>
<evidence type="ECO:0000256" key="6">
    <source>
        <dbReference type="ARBA" id="ARBA00023125"/>
    </source>
</evidence>
<dbReference type="FunFam" id="3.30.530.20:FF:000020">
    <property type="entry name" value="homeobox-leucine zipper protein ATHB-15"/>
    <property type="match status" value="1"/>
</dbReference>
<dbReference type="OrthoDB" id="125004at2759"/>
<keyword evidence="17" id="KW-1185">Reference proteome</keyword>
<name>A0A6I9QA00_ELAGV</name>
<dbReference type="GO" id="GO:0005634">
    <property type="term" value="C:nucleus"/>
    <property type="evidence" value="ECO:0007669"/>
    <property type="project" value="UniProtKB-SubCell"/>
</dbReference>
<keyword evidence="3" id="KW-0221">Differentiation</keyword>
<organism evidence="17 18">
    <name type="scientific">Elaeis guineensis var. tenera</name>
    <name type="common">Oil palm</name>
    <dbReference type="NCBI Taxonomy" id="51953"/>
    <lineage>
        <taxon>Eukaryota</taxon>
        <taxon>Viridiplantae</taxon>
        <taxon>Streptophyta</taxon>
        <taxon>Embryophyta</taxon>
        <taxon>Tracheophyta</taxon>
        <taxon>Spermatophyta</taxon>
        <taxon>Magnoliopsida</taxon>
        <taxon>Liliopsida</taxon>
        <taxon>Arecaceae</taxon>
        <taxon>Arecoideae</taxon>
        <taxon>Cocoseae</taxon>
        <taxon>Elaeidinae</taxon>
        <taxon>Elaeis</taxon>
    </lineage>
</organism>
<keyword evidence="5 13" id="KW-0175">Coiled coil</keyword>
<dbReference type="PROSITE" id="PS50071">
    <property type="entry name" value="HOMEOBOX_2"/>
    <property type="match status" value="1"/>
</dbReference>
<evidence type="ECO:0000256" key="2">
    <source>
        <dbReference type="ARBA" id="ARBA00010338"/>
    </source>
</evidence>
<evidence type="ECO:0000256" key="9">
    <source>
        <dbReference type="ARBA" id="ARBA00023242"/>
    </source>
</evidence>
<dbReference type="InterPro" id="IPR044830">
    <property type="entry name" value="HD-Zip_III"/>
</dbReference>
<keyword evidence="9 11" id="KW-0539">Nucleus</keyword>
<evidence type="ECO:0000256" key="1">
    <source>
        <dbReference type="ARBA" id="ARBA00004123"/>
    </source>
</evidence>
<comment type="function">
    <text evidence="10">Probable transcription factor.</text>
</comment>
<evidence type="ECO:0000256" key="3">
    <source>
        <dbReference type="ARBA" id="ARBA00022782"/>
    </source>
</evidence>
<dbReference type="InterPro" id="IPR002913">
    <property type="entry name" value="START_lipid-bd_dom"/>
</dbReference>
<feature type="region of interest" description="Disordered" evidence="14">
    <location>
        <begin position="141"/>
        <end position="166"/>
    </location>
</feature>